<comment type="caution">
    <text evidence="1">The sequence shown here is derived from an EMBL/GenBank/DDBJ whole genome shotgun (WGS) entry which is preliminary data.</text>
</comment>
<protein>
    <submittedName>
        <fullName evidence="1">Uncharacterized protein</fullName>
    </submittedName>
</protein>
<name>A0A0F9ITV1_9ZZZZ</name>
<dbReference type="EMBL" id="LAZR01011616">
    <property type="protein sequence ID" value="KKM60759.1"/>
    <property type="molecule type" value="Genomic_DNA"/>
</dbReference>
<organism evidence="1">
    <name type="scientific">marine sediment metagenome</name>
    <dbReference type="NCBI Taxonomy" id="412755"/>
    <lineage>
        <taxon>unclassified sequences</taxon>
        <taxon>metagenomes</taxon>
        <taxon>ecological metagenomes</taxon>
    </lineage>
</organism>
<dbReference type="AlphaFoldDB" id="A0A0F9ITV1"/>
<gene>
    <name evidence="1" type="ORF">LCGC14_1538610</name>
</gene>
<evidence type="ECO:0000313" key="1">
    <source>
        <dbReference type="EMBL" id="KKM60759.1"/>
    </source>
</evidence>
<proteinExistence type="predicted"/>
<accession>A0A0F9ITV1</accession>
<sequence>MNLTFKFVIDESKKISLVIFKEKETNLLLKELISVVEKSFPNINISSRPNYYHLTRVSNTAMFSIAKLLLEELYIRFLDDDVSESEFDPTLFLG</sequence>
<reference evidence="1" key="1">
    <citation type="journal article" date="2015" name="Nature">
        <title>Complex archaea that bridge the gap between prokaryotes and eukaryotes.</title>
        <authorList>
            <person name="Spang A."/>
            <person name="Saw J.H."/>
            <person name="Jorgensen S.L."/>
            <person name="Zaremba-Niedzwiedzka K."/>
            <person name="Martijn J."/>
            <person name="Lind A.E."/>
            <person name="van Eijk R."/>
            <person name="Schleper C."/>
            <person name="Guy L."/>
            <person name="Ettema T.J."/>
        </authorList>
    </citation>
    <scope>NUCLEOTIDE SEQUENCE</scope>
</reference>